<comment type="caution">
    <text evidence="1">The sequence shown here is derived from an EMBL/GenBank/DDBJ whole genome shotgun (WGS) entry which is preliminary data.</text>
</comment>
<evidence type="ECO:0000313" key="1">
    <source>
        <dbReference type="EMBL" id="MBM3225419.1"/>
    </source>
</evidence>
<organism evidence="1 2">
    <name type="scientific">Tectimicrobiota bacterium</name>
    <dbReference type="NCBI Taxonomy" id="2528274"/>
    <lineage>
        <taxon>Bacteria</taxon>
        <taxon>Pseudomonadati</taxon>
        <taxon>Nitrospinota/Tectimicrobiota group</taxon>
        <taxon>Candidatus Tectimicrobiota</taxon>
    </lineage>
</organism>
<evidence type="ECO:0000313" key="2">
    <source>
        <dbReference type="Proteomes" id="UP000712673"/>
    </source>
</evidence>
<protein>
    <submittedName>
        <fullName evidence="1">Uncharacterized protein</fullName>
    </submittedName>
</protein>
<dbReference type="Proteomes" id="UP000712673">
    <property type="component" value="Unassembled WGS sequence"/>
</dbReference>
<gene>
    <name evidence="1" type="ORF">FJZ47_16675</name>
</gene>
<dbReference type="AlphaFoldDB" id="A0A938B3U6"/>
<proteinExistence type="predicted"/>
<name>A0A938B3U6_UNCTE</name>
<reference evidence="1" key="1">
    <citation type="submission" date="2019-03" db="EMBL/GenBank/DDBJ databases">
        <title>Lake Tanganyika Metagenome-Assembled Genomes (MAGs).</title>
        <authorList>
            <person name="Tran P."/>
        </authorList>
    </citation>
    <scope>NUCLEOTIDE SEQUENCE</scope>
    <source>
        <strain evidence="1">K_DeepCast_65m_m2_066</strain>
    </source>
</reference>
<sequence length="90" mass="10032">MLLGCVTMPAQPDTTQPYARLVLPDTIRLLALDTRAFDARLRLTDLRVTPGTYRMRFAYAGPSAAHAGQQADPYMLEVQAGQQYVFEART</sequence>
<accession>A0A938B3U6</accession>
<dbReference type="EMBL" id="VGLS01000569">
    <property type="protein sequence ID" value="MBM3225419.1"/>
    <property type="molecule type" value="Genomic_DNA"/>
</dbReference>